<feature type="region of interest" description="Disordered" evidence="1">
    <location>
        <begin position="1"/>
        <end position="47"/>
    </location>
</feature>
<proteinExistence type="predicted"/>
<reference evidence="3" key="2">
    <citation type="submission" date="2020-09" db="EMBL/GenBank/DDBJ databases">
        <authorList>
            <person name="Sun Q."/>
            <person name="Ohkuma M."/>
        </authorList>
    </citation>
    <scope>NUCLEOTIDE SEQUENCE</scope>
    <source>
        <strain evidence="3">JCM 18487</strain>
    </source>
</reference>
<gene>
    <name evidence="3" type="ORF">GCM10010885_19540</name>
</gene>
<reference evidence="3" key="1">
    <citation type="journal article" date="2014" name="Int. J. Syst. Evol. Microbiol.">
        <title>Complete genome sequence of Corynebacterium casei LMG S-19264T (=DSM 44701T), isolated from a smear-ripened cheese.</title>
        <authorList>
            <consortium name="US DOE Joint Genome Institute (JGI-PGF)"/>
            <person name="Walter F."/>
            <person name="Albersmeier A."/>
            <person name="Kalinowski J."/>
            <person name="Ruckert C."/>
        </authorList>
    </citation>
    <scope>NUCLEOTIDE SEQUENCE</scope>
    <source>
        <strain evidence="3">JCM 18487</strain>
    </source>
</reference>
<dbReference type="RefSeq" id="WP_188882764.1">
    <property type="nucleotide sequence ID" value="NZ_BMOY01000033.1"/>
</dbReference>
<organism evidence="3 4">
    <name type="scientific">Alicyclobacillus cellulosilyticus</name>
    <dbReference type="NCBI Taxonomy" id="1003997"/>
    <lineage>
        <taxon>Bacteria</taxon>
        <taxon>Bacillati</taxon>
        <taxon>Bacillota</taxon>
        <taxon>Bacilli</taxon>
        <taxon>Bacillales</taxon>
        <taxon>Alicyclobacillaceae</taxon>
        <taxon>Alicyclobacillus</taxon>
    </lineage>
</organism>
<dbReference type="EMBL" id="BMOY01000033">
    <property type="protein sequence ID" value="GGJ10414.1"/>
    <property type="molecule type" value="Genomic_DNA"/>
</dbReference>
<accession>A0A917KDR3</accession>
<protein>
    <recommendedName>
        <fullName evidence="2">Bacterial CdiA-CT RNAse A domain-containing protein</fullName>
    </recommendedName>
</protein>
<dbReference type="InterPro" id="IPR041436">
    <property type="entry name" value="RNAse_A_bac"/>
</dbReference>
<feature type="compositionally biased region" description="Polar residues" evidence="1">
    <location>
        <begin position="8"/>
        <end position="21"/>
    </location>
</feature>
<evidence type="ECO:0000259" key="2">
    <source>
        <dbReference type="Pfam" id="PF18431"/>
    </source>
</evidence>
<feature type="compositionally biased region" description="Low complexity" evidence="1">
    <location>
        <begin position="22"/>
        <end position="47"/>
    </location>
</feature>
<comment type="caution">
    <text evidence="3">The sequence shown here is derived from an EMBL/GenBank/DDBJ whole genome shotgun (WGS) entry which is preliminary data.</text>
</comment>
<name>A0A917KDR3_9BACL</name>
<dbReference type="Proteomes" id="UP000637695">
    <property type="component" value="Unassembled WGS sequence"/>
</dbReference>
<dbReference type="AlphaFoldDB" id="A0A917KDR3"/>
<evidence type="ECO:0000313" key="4">
    <source>
        <dbReference type="Proteomes" id="UP000637695"/>
    </source>
</evidence>
<keyword evidence="4" id="KW-1185">Reference proteome</keyword>
<evidence type="ECO:0000313" key="3">
    <source>
        <dbReference type="EMBL" id="GGJ10414.1"/>
    </source>
</evidence>
<feature type="domain" description="Bacterial CdiA-CT RNAse A" evidence="2">
    <location>
        <begin position="242"/>
        <end position="351"/>
    </location>
</feature>
<dbReference type="Pfam" id="PF18431">
    <property type="entry name" value="RNAse_A_bac"/>
    <property type="match status" value="1"/>
</dbReference>
<evidence type="ECO:0000256" key="1">
    <source>
        <dbReference type="SAM" id="MobiDB-lite"/>
    </source>
</evidence>
<sequence>MAVAAIKPNTTAHTASGNVHGSITPASSTKKASSSSSETQAAHVSSVTAVSAHGDTLHISEAARAAAASRASVGGTSLVQKVEQTIASWGKDALQFIQGAAERVAENESLGIVHETGNEPRTKAYEAGKALGDVVTSVSGAVQIFEGASMIVGGGVIAAAGTVATGGVAVEVAVPAGAAVASAGAAVAAHGAASAGKSVSNLYQDTVELFSSSNDDASARSVKGIVVHGVDTDLRTNEARGGHTLRDHVGKSEEEILAASAARGNKPYSSYLDESIAQQAVNENLHMNSDKVKDFMDNPKQMRETFVYDHGRVIGRGNEYASNVISDQTKSKVVVAKHNDGNGPFIITSYPIK</sequence>